<organism evidence="10 11">
    <name type="scientific">Rhodovulum sulfidophilum</name>
    <name type="common">Rhodobacter sulfidophilus</name>
    <dbReference type="NCBI Taxonomy" id="35806"/>
    <lineage>
        <taxon>Bacteria</taxon>
        <taxon>Pseudomonadati</taxon>
        <taxon>Pseudomonadota</taxon>
        <taxon>Alphaproteobacteria</taxon>
        <taxon>Rhodobacterales</taxon>
        <taxon>Paracoccaceae</taxon>
        <taxon>Rhodovulum</taxon>
    </lineage>
</organism>
<dbReference type="InterPro" id="IPR003423">
    <property type="entry name" value="OMP_efflux"/>
</dbReference>
<evidence type="ECO:0000256" key="3">
    <source>
        <dbReference type="ARBA" id="ARBA00022448"/>
    </source>
</evidence>
<dbReference type="GO" id="GO:0015288">
    <property type="term" value="F:porin activity"/>
    <property type="evidence" value="ECO:0007669"/>
    <property type="project" value="TreeGrafter"/>
</dbReference>
<comment type="subcellular location">
    <subcellularLocation>
        <location evidence="1">Cell outer membrane</location>
    </subcellularLocation>
</comment>
<evidence type="ECO:0000256" key="9">
    <source>
        <dbReference type="SAM" id="MobiDB-lite"/>
    </source>
</evidence>
<evidence type="ECO:0000256" key="7">
    <source>
        <dbReference type="ARBA" id="ARBA00023237"/>
    </source>
</evidence>
<dbReference type="EMBL" id="QFPW01000030">
    <property type="protein sequence ID" value="PZQ46139.1"/>
    <property type="molecule type" value="Genomic_DNA"/>
</dbReference>
<keyword evidence="4" id="KW-1134">Transmembrane beta strand</keyword>
<dbReference type="Gene3D" id="1.20.1600.10">
    <property type="entry name" value="Outer membrane efflux proteins (OEP)"/>
    <property type="match status" value="1"/>
</dbReference>
<name>A0A2W5N140_RHOSU</name>
<sequence>MVSKSRNHLCSDAARTIVPPTSPASGPREQLFEGHMRKRLRPFLMSTATVFALAAPATGFAETLADALVKAYQTSPLLQSSRAALRATDEQLPQASSAKKIQSQLSASANLTTSNTDDYTQIPDYYTAGLEASLLLYDHGQTSAAIESARMSIAAARADLLNVEQQVLYAAVSAYMDVRQGQEFLSIARNDVELLEEQLRAVNNRFDVGEVTRTDVSLTEAQLQASRAQLADAQGNLQTARQAYLAAVGTLPVDLAAPPPLPALTREVSEAVAIGLRGNPTIIAAQFAERGAIADFDRALAAKGPTVSLNGSYGYYGYQRYQGPDRMVGQLGVTGSLPLTTGGNLDSVVRQAQQIVDRRKSDLQAAGRDVTQNVNSAWIQLQVARATILANQRQVEASRIAYEGVVEEARLGARSTLDVLNANQDRLDAEAELVRSKRDEYVAAYAVLQTMGLLTATHLKLGVEVYDPDIYFDEVRNGPRGGYDTSAIDRIRSRWTQN</sequence>
<accession>A0A2W5N140</accession>
<reference evidence="10 11" key="1">
    <citation type="submission" date="2017-08" db="EMBL/GenBank/DDBJ databases">
        <title>Infants hospitalized years apart are colonized by the same room-sourced microbial strains.</title>
        <authorList>
            <person name="Brooks B."/>
            <person name="Olm M.R."/>
            <person name="Firek B.A."/>
            <person name="Baker R."/>
            <person name="Thomas B.C."/>
            <person name="Morowitz M.J."/>
            <person name="Banfield J.F."/>
        </authorList>
    </citation>
    <scope>NUCLEOTIDE SEQUENCE [LARGE SCALE GENOMIC DNA]</scope>
    <source>
        <strain evidence="10">S2_005_002_R2_34</strain>
    </source>
</reference>
<keyword evidence="8" id="KW-0175">Coiled coil</keyword>
<dbReference type="AlphaFoldDB" id="A0A2W5N140"/>
<dbReference type="InterPro" id="IPR051906">
    <property type="entry name" value="TolC-like"/>
</dbReference>
<evidence type="ECO:0000313" key="10">
    <source>
        <dbReference type="EMBL" id="PZQ46139.1"/>
    </source>
</evidence>
<dbReference type="Pfam" id="PF02321">
    <property type="entry name" value="OEP"/>
    <property type="match status" value="2"/>
</dbReference>
<dbReference type="PANTHER" id="PTHR30026">
    <property type="entry name" value="OUTER MEMBRANE PROTEIN TOLC"/>
    <property type="match status" value="1"/>
</dbReference>
<comment type="similarity">
    <text evidence="2">Belongs to the outer membrane factor (OMF) (TC 1.B.17) family.</text>
</comment>
<evidence type="ECO:0000256" key="6">
    <source>
        <dbReference type="ARBA" id="ARBA00023136"/>
    </source>
</evidence>
<evidence type="ECO:0000256" key="8">
    <source>
        <dbReference type="SAM" id="Coils"/>
    </source>
</evidence>
<comment type="caution">
    <text evidence="10">The sequence shown here is derived from an EMBL/GenBank/DDBJ whole genome shotgun (WGS) entry which is preliminary data.</text>
</comment>
<keyword evidence="7" id="KW-0998">Cell outer membrane</keyword>
<gene>
    <name evidence="10" type="ORF">DI556_21145</name>
</gene>
<dbReference type="GO" id="GO:1990281">
    <property type="term" value="C:efflux pump complex"/>
    <property type="evidence" value="ECO:0007669"/>
    <property type="project" value="TreeGrafter"/>
</dbReference>
<evidence type="ECO:0000256" key="2">
    <source>
        <dbReference type="ARBA" id="ARBA00007613"/>
    </source>
</evidence>
<keyword evidence="5" id="KW-0812">Transmembrane</keyword>
<dbReference type="GO" id="GO:0009279">
    <property type="term" value="C:cell outer membrane"/>
    <property type="evidence" value="ECO:0007669"/>
    <property type="project" value="UniProtKB-SubCell"/>
</dbReference>
<dbReference type="PANTHER" id="PTHR30026:SF22">
    <property type="entry name" value="OUTER MEMBRANE EFFLUX PROTEIN"/>
    <property type="match status" value="1"/>
</dbReference>
<feature type="region of interest" description="Disordered" evidence="9">
    <location>
        <begin position="1"/>
        <end position="28"/>
    </location>
</feature>
<keyword evidence="6" id="KW-0472">Membrane</keyword>
<evidence type="ECO:0000256" key="5">
    <source>
        <dbReference type="ARBA" id="ARBA00022692"/>
    </source>
</evidence>
<evidence type="ECO:0000256" key="4">
    <source>
        <dbReference type="ARBA" id="ARBA00022452"/>
    </source>
</evidence>
<evidence type="ECO:0000256" key="1">
    <source>
        <dbReference type="ARBA" id="ARBA00004442"/>
    </source>
</evidence>
<proteinExistence type="inferred from homology"/>
<feature type="coiled-coil region" evidence="8">
    <location>
        <begin position="146"/>
        <end position="243"/>
    </location>
</feature>
<dbReference type="GO" id="GO:0015562">
    <property type="term" value="F:efflux transmembrane transporter activity"/>
    <property type="evidence" value="ECO:0007669"/>
    <property type="project" value="InterPro"/>
</dbReference>
<dbReference type="InterPro" id="IPR010130">
    <property type="entry name" value="T1SS_OMP_TolC"/>
</dbReference>
<dbReference type="NCBIfam" id="TIGR01844">
    <property type="entry name" value="type_I_sec_TolC"/>
    <property type="match status" value="1"/>
</dbReference>
<dbReference type="Proteomes" id="UP000249185">
    <property type="component" value="Unassembled WGS sequence"/>
</dbReference>
<keyword evidence="3" id="KW-0813">Transport</keyword>
<dbReference type="SUPFAM" id="SSF56954">
    <property type="entry name" value="Outer membrane efflux proteins (OEP)"/>
    <property type="match status" value="1"/>
</dbReference>
<evidence type="ECO:0000313" key="11">
    <source>
        <dbReference type="Proteomes" id="UP000249185"/>
    </source>
</evidence>
<protein>
    <submittedName>
        <fullName evidence="10">Transporter</fullName>
    </submittedName>
</protein>